<dbReference type="RefSeq" id="WP_081326949.1">
    <property type="nucleotide sequence ID" value="NZ_CP009553.3"/>
</dbReference>
<evidence type="ECO:0000313" key="2">
    <source>
        <dbReference type="Proteomes" id="UP000254573"/>
    </source>
</evidence>
<dbReference type="InterPro" id="IPR032866">
    <property type="entry name" value="Prok_Ub"/>
</dbReference>
<accession>A0A378YVG0</accession>
<organism evidence="1 2">
    <name type="scientific">Pandoraea pnomenusa</name>
    <dbReference type="NCBI Taxonomy" id="93220"/>
    <lineage>
        <taxon>Bacteria</taxon>
        <taxon>Pseudomonadati</taxon>
        <taxon>Pseudomonadota</taxon>
        <taxon>Betaproteobacteria</taxon>
        <taxon>Burkholderiales</taxon>
        <taxon>Burkholderiaceae</taxon>
        <taxon>Pandoraea</taxon>
    </lineage>
</organism>
<dbReference type="Proteomes" id="UP000254573">
    <property type="component" value="Unassembled WGS sequence"/>
</dbReference>
<name>A0A378YVG0_9BURK</name>
<dbReference type="OrthoDB" id="71754at2"/>
<protein>
    <submittedName>
        <fullName evidence="1">PRTRC system protein C</fullName>
    </submittedName>
</protein>
<sequence length="130" mass="14550">MKTEALQREFRYNSVKLADPAPAFTVQQVRDFYANTYPEIVNADIEGPEMAGSKQVYTFRRAVGTKGCVPISVKAARLMSLAEMGDVPAREHSFIGKLNRALNSGQVVAIPDRELRRIHRLYDEHAGEKA</sequence>
<evidence type="ECO:0000313" key="1">
    <source>
        <dbReference type="EMBL" id="SUA80419.1"/>
    </source>
</evidence>
<reference evidence="1 2" key="1">
    <citation type="submission" date="2018-06" db="EMBL/GenBank/DDBJ databases">
        <authorList>
            <consortium name="Pathogen Informatics"/>
            <person name="Doyle S."/>
        </authorList>
    </citation>
    <scope>NUCLEOTIDE SEQUENCE [LARGE SCALE GENOMIC DNA]</scope>
    <source>
        <strain evidence="1 2">NCTC13160</strain>
    </source>
</reference>
<gene>
    <name evidence="1" type="ORF">NCTC13160_03733</name>
</gene>
<dbReference type="AlphaFoldDB" id="A0A378YVG0"/>
<dbReference type="EMBL" id="UGSG01000001">
    <property type="protein sequence ID" value="SUA80419.1"/>
    <property type="molecule type" value="Genomic_DNA"/>
</dbReference>
<dbReference type="NCBIfam" id="TIGR03738">
    <property type="entry name" value="PRTRC_C"/>
    <property type="match status" value="1"/>
</dbReference>
<dbReference type="InterPro" id="IPR022289">
    <property type="entry name" value="PRTRC_protein-C"/>
</dbReference>
<proteinExistence type="predicted"/>
<dbReference type="Pfam" id="PF14454">
    <property type="entry name" value="Prok_Ub"/>
    <property type="match status" value="1"/>
</dbReference>